<accession>A0A6H5IJ11</accession>
<sequence>MVGARPVSRDVPYEKFSFRYVEPVEVVEAIARTRTDARGTDGIPVSSLRDCLIVILPVLLHIFDCSLQTGVFPTAWKSALVRPVPKIGLPRAAADFRPISLLCAASKVFERIVYLQIREYVDRNGLMDMYQSGFRRGHSTQTALLRAMDNVRAAVDVGHVTLLVAVDLSKAFDMVDFDVLIDRLGALGWSGMACEWTRSYLSGRTQRVVRDDGTVSAVPRSLSSPCVRR</sequence>
<dbReference type="PROSITE" id="PS50878">
    <property type="entry name" value="RT_POL"/>
    <property type="match status" value="1"/>
</dbReference>
<dbReference type="Proteomes" id="UP000479190">
    <property type="component" value="Unassembled WGS sequence"/>
</dbReference>
<dbReference type="GO" id="GO:0071897">
    <property type="term" value="P:DNA biosynthetic process"/>
    <property type="evidence" value="ECO:0007669"/>
    <property type="project" value="UniProtKB-ARBA"/>
</dbReference>
<keyword evidence="3" id="KW-1185">Reference proteome</keyword>
<dbReference type="OrthoDB" id="7699805at2759"/>
<name>A0A6H5IJ11_9HYME</name>
<gene>
    <name evidence="2" type="ORF">TBRA_LOCUS8916</name>
</gene>
<protein>
    <recommendedName>
        <fullName evidence="1">Reverse transcriptase domain-containing protein</fullName>
    </recommendedName>
</protein>
<dbReference type="InterPro" id="IPR000477">
    <property type="entry name" value="RT_dom"/>
</dbReference>
<dbReference type="PANTHER" id="PTHR47510">
    <property type="entry name" value="REVERSE TRANSCRIPTASE DOMAIN-CONTAINING PROTEIN"/>
    <property type="match status" value="1"/>
</dbReference>
<evidence type="ECO:0000259" key="1">
    <source>
        <dbReference type="PROSITE" id="PS50878"/>
    </source>
</evidence>
<dbReference type="EMBL" id="CADCXV010000844">
    <property type="protein sequence ID" value="CAB0037079.1"/>
    <property type="molecule type" value="Genomic_DNA"/>
</dbReference>
<evidence type="ECO:0000313" key="2">
    <source>
        <dbReference type="EMBL" id="CAB0037079.1"/>
    </source>
</evidence>
<dbReference type="SUPFAM" id="SSF56672">
    <property type="entry name" value="DNA/RNA polymerases"/>
    <property type="match status" value="1"/>
</dbReference>
<reference evidence="2 3" key="1">
    <citation type="submission" date="2020-02" db="EMBL/GenBank/DDBJ databases">
        <authorList>
            <person name="Ferguson B K."/>
        </authorList>
    </citation>
    <scope>NUCLEOTIDE SEQUENCE [LARGE SCALE GENOMIC DNA]</scope>
</reference>
<organism evidence="2 3">
    <name type="scientific">Trichogramma brassicae</name>
    <dbReference type="NCBI Taxonomy" id="86971"/>
    <lineage>
        <taxon>Eukaryota</taxon>
        <taxon>Metazoa</taxon>
        <taxon>Ecdysozoa</taxon>
        <taxon>Arthropoda</taxon>
        <taxon>Hexapoda</taxon>
        <taxon>Insecta</taxon>
        <taxon>Pterygota</taxon>
        <taxon>Neoptera</taxon>
        <taxon>Endopterygota</taxon>
        <taxon>Hymenoptera</taxon>
        <taxon>Apocrita</taxon>
        <taxon>Proctotrupomorpha</taxon>
        <taxon>Chalcidoidea</taxon>
        <taxon>Trichogrammatidae</taxon>
        <taxon>Trichogramma</taxon>
    </lineage>
</organism>
<evidence type="ECO:0000313" key="3">
    <source>
        <dbReference type="Proteomes" id="UP000479190"/>
    </source>
</evidence>
<feature type="domain" description="Reverse transcriptase" evidence="1">
    <location>
        <begin position="65"/>
        <end position="229"/>
    </location>
</feature>
<dbReference type="InterPro" id="IPR043502">
    <property type="entry name" value="DNA/RNA_pol_sf"/>
</dbReference>
<proteinExistence type="predicted"/>
<dbReference type="Pfam" id="PF00078">
    <property type="entry name" value="RVT_1"/>
    <property type="match status" value="1"/>
</dbReference>
<dbReference type="PANTHER" id="PTHR47510:SF3">
    <property type="entry name" value="ENDO_EXONUCLEASE_PHOSPHATASE DOMAIN-CONTAINING PROTEIN"/>
    <property type="match status" value="1"/>
</dbReference>
<dbReference type="AlphaFoldDB" id="A0A6H5IJ11"/>